<protein>
    <submittedName>
        <fullName evidence="2">Uncharacterized protein</fullName>
    </submittedName>
</protein>
<dbReference type="Pfam" id="PF00531">
    <property type="entry name" value="Death"/>
    <property type="match status" value="1"/>
</dbReference>
<dbReference type="AlphaFoldDB" id="A0A8J1TY29"/>
<proteinExistence type="predicted"/>
<feature type="region of interest" description="Disordered" evidence="1">
    <location>
        <begin position="1"/>
        <end position="65"/>
    </location>
</feature>
<dbReference type="Gene3D" id="1.10.533.10">
    <property type="entry name" value="Death Domain, Fas"/>
    <property type="match status" value="1"/>
</dbReference>
<organism evidence="2 3">
    <name type="scientific">Owenia fusiformis</name>
    <name type="common">Polychaete worm</name>
    <dbReference type="NCBI Taxonomy" id="6347"/>
    <lineage>
        <taxon>Eukaryota</taxon>
        <taxon>Metazoa</taxon>
        <taxon>Spiralia</taxon>
        <taxon>Lophotrochozoa</taxon>
        <taxon>Annelida</taxon>
        <taxon>Polychaeta</taxon>
        <taxon>Sedentaria</taxon>
        <taxon>Canalipalpata</taxon>
        <taxon>Sabellida</taxon>
        <taxon>Oweniida</taxon>
        <taxon>Oweniidae</taxon>
        <taxon>Owenia</taxon>
    </lineage>
</organism>
<dbReference type="EMBL" id="CAIIXF020000006">
    <property type="protein sequence ID" value="CAH1787158.1"/>
    <property type="molecule type" value="Genomic_DNA"/>
</dbReference>
<feature type="compositionally biased region" description="Polar residues" evidence="1">
    <location>
        <begin position="44"/>
        <end position="61"/>
    </location>
</feature>
<dbReference type="Proteomes" id="UP000749559">
    <property type="component" value="Unassembled WGS sequence"/>
</dbReference>
<feature type="compositionally biased region" description="Basic and acidic residues" evidence="1">
    <location>
        <begin position="16"/>
        <end position="26"/>
    </location>
</feature>
<evidence type="ECO:0000256" key="1">
    <source>
        <dbReference type="SAM" id="MobiDB-lite"/>
    </source>
</evidence>
<dbReference type="SUPFAM" id="SSF47986">
    <property type="entry name" value="DEATH domain"/>
    <property type="match status" value="1"/>
</dbReference>
<keyword evidence="3" id="KW-1185">Reference proteome</keyword>
<dbReference type="OrthoDB" id="8961071at2759"/>
<accession>A0A8J1TY29</accession>
<gene>
    <name evidence="2" type="ORF">OFUS_LOCUS12918</name>
</gene>
<dbReference type="InterPro" id="IPR000488">
    <property type="entry name" value="Death_dom"/>
</dbReference>
<evidence type="ECO:0000313" key="2">
    <source>
        <dbReference type="EMBL" id="CAH1787158.1"/>
    </source>
</evidence>
<dbReference type="PROSITE" id="PS50017">
    <property type="entry name" value="DEATH_DOMAIN"/>
    <property type="match status" value="1"/>
</dbReference>
<dbReference type="InterPro" id="IPR011029">
    <property type="entry name" value="DEATH-like_dom_sf"/>
</dbReference>
<sequence>MAGNSEEVLGVNLPRKSPEVSSDRCESPVSNNFGEEMVIREVTETSSEPDTLTSYNSTIPSSLREPTESEDFSLLSLQVNGNTQCFDPATERKFANLPNLSDGQCAILFDRLNLQDSYIHKADRCKDVTSVVQAVQRKGNLRGDVQIFDGVIHRPDIARAVRELNGPKLNRETPLGKLKHSVRHRLILALSVERDDLKDWRSLAEYLNFDDYIKLWSQKYKLPAEPLFTAWSIRHDATVGTLFDFLIMNDMGMIADIL</sequence>
<name>A0A8J1TY29_OWEFU</name>
<reference evidence="2" key="1">
    <citation type="submission" date="2022-03" db="EMBL/GenBank/DDBJ databases">
        <authorList>
            <person name="Martin C."/>
        </authorList>
    </citation>
    <scope>NUCLEOTIDE SEQUENCE</scope>
</reference>
<evidence type="ECO:0000313" key="3">
    <source>
        <dbReference type="Proteomes" id="UP000749559"/>
    </source>
</evidence>
<dbReference type="GO" id="GO:0007165">
    <property type="term" value="P:signal transduction"/>
    <property type="evidence" value="ECO:0007669"/>
    <property type="project" value="InterPro"/>
</dbReference>
<comment type="caution">
    <text evidence="2">The sequence shown here is derived from an EMBL/GenBank/DDBJ whole genome shotgun (WGS) entry which is preliminary data.</text>
</comment>